<evidence type="ECO:0000259" key="1">
    <source>
        <dbReference type="Pfam" id="PF01814"/>
    </source>
</evidence>
<sequence length="262" mass="29569">MSTRAFTQILTNRSISKQLYTTNKRFFQSTTITKMSTEKPKPMIFAIMRNGHEVIRGDSLDVKEKLEAGDVDAAKKLWSDMRKWETIHAQMEEGSSKGASTPKGFFHILDEKCENIATEKGLFSAHEELESKAAEVETLLGENDPDKALAAFNEFAKFNEDHLKHEEDIMMPQVMKMTKSGVPMKKVMMEEILPMVGDEEEFFFSHACSTLEKHSGDMPRARVFVHALWAASTPDEWAKRSEIAKGALSEPAWSEIEGLTSS</sequence>
<keyword evidence="3" id="KW-1185">Reference proteome</keyword>
<accession>A0AAD2FLI4</accession>
<dbReference type="AlphaFoldDB" id="A0AAD2FLI4"/>
<protein>
    <recommendedName>
        <fullName evidence="1">Hemerythrin-like domain-containing protein</fullName>
    </recommendedName>
</protein>
<dbReference type="InterPro" id="IPR012312">
    <property type="entry name" value="Hemerythrin-like"/>
</dbReference>
<dbReference type="Pfam" id="PF01814">
    <property type="entry name" value="Hemerythrin"/>
    <property type="match status" value="1"/>
</dbReference>
<organism evidence="2 3">
    <name type="scientific">Cylindrotheca closterium</name>
    <dbReference type="NCBI Taxonomy" id="2856"/>
    <lineage>
        <taxon>Eukaryota</taxon>
        <taxon>Sar</taxon>
        <taxon>Stramenopiles</taxon>
        <taxon>Ochrophyta</taxon>
        <taxon>Bacillariophyta</taxon>
        <taxon>Bacillariophyceae</taxon>
        <taxon>Bacillariophycidae</taxon>
        <taxon>Bacillariales</taxon>
        <taxon>Bacillariaceae</taxon>
        <taxon>Cylindrotheca</taxon>
    </lineage>
</organism>
<name>A0AAD2FLI4_9STRA</name>
<feature type="domain" description="Hemerythrin-like" evidence="1">
    <location>
        <begin position="44"/>
        <end position="173"/>
    </location>
</feature>
<gene>
    <name evidence="2" type="ORF">CYCCA115_LOCUS7378</name>
</gene>
<evidence type="ECO:0000313" key="2">
    <source>
        <dbReference type="EMBL" id="CAJ1941151.1"/>
    </source>
</evidence>
<evidence type="ECO:0000313" key="3">
    <source>
        <dbReference type="Proteomes" id="UP001295423"/>
    </source>
</evidence>
<dbReference type="Proteomes" id="UP001295423">
    <property type="component" value="Unassembled WGS sequence"/>
</dbReference>
<reference evidence="2" key="1">
    <citation type="submission" date="2023-08" db="EMBL/GenBank/DDBJ databases">
        <authorList>
            <person name="Audoor S."/>
            <person name="Bilcke G."/>
        </authorList>
    </citation>
    <scope>NUCLEOTIDE SEQUENCE</scope>
</reference>
<dbReference type="EMBL" id="CAKOGP040001001">
    <property type="protein sequence ID" value="CAJ1941151.1"/>
    <property type="molecule type" value="Genomic_DNA"/>
</dbReference>
<comment type="caution">
    <text evidence="2">The sequence shown here is derived from an EMBL/GenBank/DDBJ whole genome shotgun (WGS) entry which is preliminary data.</text>
</comment>
<proteinExistence type="predicted"/>